<dbReference type="EMBL" id="BARS01002189">
    <property type="protein sequence ID" value="GAF82547.1"/>
    <property type="molecule type" value="Genomic_DNA"/>
</dbReference>
<feature type="transmembrane region" description="Helical" evidence="1">
    <location>
        <begin position="12"/>
        <end position="34"/>
    </location>
</feature>
<keyword evidence="1" id="KW-1133">Transmembrane helix</keyword>
<name>X0T319_9ZZZZ</name>
<reference evidence="2" key="1">
    <citation type="journal article" date="2014" name="Front. Microbiol.">
        <title>High frequency of phylogenetically diverse reductive dehalogenase-homologous genes in deep subseafloor sedimentary metagenomes.</title>
        <authorList>
            <person name="Kawai M."/>
            <person name="Futagami T."/>
            <person name="Toyoda A."/>
            <person name="Takaki Y."/>
            <person name="Nishi S."/>
            <person name="Hori S."/>
            <person name="Arai W."/>
            <person name="Tsubouchi T."/>
            <person name="Morono Y."/>
            <person name="Uchiyama I."/>
            <person name="Ito T."/>
            <person name="Fujiyama A."/>
            <person name="Inagaki F."/>
            <person name="Takami H."/>
        </authorList>
    </citation>
    <scope>NUCLEOTIDE SEQUENCE</scope>
    <source>
        <strain evidence="2">Expedition CK06-06</strain>
    </source>
</reference>
<sequence>MKILDKYVAKNFLIGYVIAFSVLIGLRVIIDLFVNLDEFTE</sequence>
<evidence type="ECO:0000313" key="2">
    <source>
        <dbReference type="EMBL" id="GAF82547.1"/>
    </source>
</evidence>
<gene>
    <name evidence="2" type="ORF">S01H1_04114</name>
</gene>
<keyword evidence="1" id="KW-0812">Transmembrane</keyword>
<dbReference type="AlphaFoldDB" id="X0T319"/>
<keyword evidence="1" id="KW-0472">Membrane</keyword>
<feature type="non-terminal residue" evidence="2">
    <location>
        <position position="41"/>
    </location>
</feature>
<comment type="caution">
    <text evidence="2">The sequence shown here is derived from an EMBL/GenBank/DDBJ whole genome shotgun (WGS) entry which is preliminary data.</text>
</comment>
<proteinExistence type="predicted"/>
<protein>
    <submittedName>
        <fullName evidence="2">Uncharacterized protein</fullName>
    </submittedName>
</protein>
<evidence type="ECO:0000256" key="1">
    <source>
        <dbReference type="SAM" id="Phobius"/>
    </source>
</evidence>
<organism evidence="2">
    <name type="scientific">marine sediment metagenome</name>
    <dbReference type="NCBI Taxonomy" id="412755"/>
    <lineage>
        <taxon>unclassified sequences</taxon>
        <taxon>metagenomes</taxon>
        <taxon>ecological metagenomes</taxon>
    </lineage>
</organism>
<accession>X0T319</accession>